<dbReference type="RefSeq" id="WP_003360901.1">
    <property type="nucleotide sequence ID" value="NZ_CP013845.1"/>
</dbReference>
<dbReference type="AlphaFoldDB" id="A0A0A2HJ20"/>
<accession>A0A0A2HJ20</accession>
<feature type="transmembrane region" description="Helical" evidence="1">
    <location>
        <begin position="33"/>
        <end position="50"/>
    </location>
</feature>
<evidence type="ECO:0000256" key="1">
    <source>
        <dbReference type="SAM" id="Phobius"/>
    </source>
</evidence>
<keyword evidence="1" id="KW-1133">Transmembrane helix</keyword>
<keyword evidence="1" id="KW-0472">Membrane</keyword>
<evidence type="ECO:0000313" key="5">
    <source>
        <dbReference type="Proteomes" id="UP000663464"/>
    </source>
</evidence>
<reference evidence="3 5" key="1">
    <citation type="journal article" date="2014" name="J. Infect. Dis.">
        <title>Molecular characterization of a novel botulinum neurotoxin type H gene.</title>
        <authorList>
            <person name="Dover N."/>
            <person name="Barash J.R."/>
            <person name="Hill K.K."/>
            <person name="Xie G."/>
            <person name="Arnon S.S."/>
        </authorList>
    </citation>
    <scope>NUCLEOTIDE SEQUENCE [LARGE SCALE GENOMIC DNA]</scope>
    <source>
        <strain evidence="3 5">IBCA10-7060</strain>
    </source>
</reference>
<proteinExistence type="predicted"/>
<dbReference type="Proteomes" id="UP000473887">
    <property type="component" value="Unassembled WGS sequence"/>
</dbReference>
<gene>
    <name evidence="2" type="ORF">EXM69_07990</name>
    <name evidence="3" type="ORF">JQS73_05260</name>
</gene>
<evidence type="ECO:0008006" key="6">
    <source>
        <dbReference type="Google" id="ProtNLM"/>
    </source>
</evidence>
<name>A0A0A2HJ20_CLOBO</name>
<reference evidence="2 4" key="2">
    <citation type="submission" date="2019-02" db="EMBL/GenBank/DDBJ databases">
        <title>Genome sequencing of Clostridium botulinum clinical isolates.</title>
        <authorList>
            <person name="Brunt J."/>
            <person name="Van Vliet A.H.M."/>
            <person name="Stringer S.C."/>
            <person name="Grant K.A."/>
            <person name="Carter A.C."/>
            <person name="Peck M.W."/>
        </authorList>
    </citation>
    <scope>NUCLEOTIDE SEQUENCE [LARGE SCALE GENOMIC DNA]</scope>
    <source>
        <strain evidence="2 4">H142660711</strain>
    </source>
</reference>
<protein>
    <recommendedName>
        <fullName evidence="6">DUF5673 domain-containing protein</fullName>
    </recommendedName>
</protein>
<dbReference type="Proteomes" id="UP000663464">
    <property type="component" value="Chromosome"/>
</dbReference>
<dbReference type="EMBL" id="SGKC01000012">
    <property type="protein sequence ID" value="NEZ91889.1"/>
    <property type="molecule type" value="Genomic_DNA"/>
</dbReference>
<feature type="transmembrane region" description="Helical" evidence="1">
    <location>
        <begin position="6"/>
        <end position="26"/>
    </location>
</feature>
<organism evidence="2 4">
    <name type="scientific">Clostridium botulinum</name>
    <dbReference type="NCBI Taxonomy" id="1491"/>
    <lineage>
        <taxon>Bacteria</taxon>
        <taxon>Bacillati</taxon>
        <taxon>Bacillota</taxon>
        <taxon>Clostridia</taxon>
        <taxon>Eubacteriales</taxon>
        <taxon>Clostridiaceae</taxon>
        <taxon>Clostridium</taxon>
    </lineage>
</organism>
<reference evidence="3" key="3">
    <citation type="submission" date="2021-02" db="EMBL/GenBank/DDBJ databases">
        <authorList>
            <person name="Dover N."/>
            <person name="Barash J.R."/>
            <person name="Bell J.M."/>
            <person name="Sylvester M.D."/>
            <person name="Arnon S."/>
        </authorList>
    </citation>
    <scope>NUCLEOTIDE SEQUENCE</scope>
    <source>
        <strain evidence="3">IBCA10-7060</strain>
    </source>
</reference>
<dbReference type="EMBL" id="CP069280">
    <property type="protein sequence ID" value="QRI54515.1"/>
    <property type="molecule type" value="Genomic_DNA"/>
</dbReference>
<feature type="transmembrane region" description="Helical" evidence="1">
    <location>
        <begin position="56"/>
        <end position="74"/>
    </location>
</feature>
<evidence type="ECO:0000313" key="4">
    <source>
        <dbReference type="Proteomes" id="UP000473887"/>
    </source>
</evidence>
<evidence type="ECO:0000313" key="2">
    <source>
        <dbReference type="EMBL" id="NEZ91889.1"/>
    </source>
</evidence>
<evidence type="ECO:0000313" key="3">
    <source>
        <dbReference type="EMBL" id="QRI54515.1"/>
    </source>
</evidence>
<keyword evidence="1" id="KW-0812">Transmembrane</keyword>
<sequence>MMNWILVILFVGIILKEFKIVNQLVIKTEKRTIDTILLIIGIVVLFYITYAYATTSIHYLLGLLGTILYIVSYLKNGITSKGFASCYRCLHFVPWNKVEEVHIKQEKSIKISYLGNGGSNRLYFKEKDYDKIIEILSENLVNDLIIIDHN</sequence>